<evidence type="ECO:0000313" key="2">
    <source>
        <dbReference type="Proteomes" id="UP000195991"/>
    </source>
</evidence>
<dbReference type="Proteomes" id="UP000195991">
    <property type="component" value="Unassembled WGS sequence"/>
</dbReference>
<protein>
    <submittedName>
        <fullName evidence="1">Uncharacterized protein</fullName>
    </submittedName>
</protein>
<evidence type="ECO:0000313" key="1">
    <source>
        <dbReference type="EMBL" id="SCB79994.1"/>
    </source>
</evidence>
<sequence length="25" mass="2843">MMNMVKMILHALVDAKAVSQELNQQ</sequence>
<accession>A0A1C3ZC97</accession>
<name>A0A1C3ZC97_BACTU</name>
<gene>
    <name evidence="1" type="ORF">BTT61001_00204</name>
</gene>
<organism evidence="1 2">
    <name type="scientific">Bacillus thuringiensis</name>
    <dbReference type="NCBI Taxonomy" id="1428"/>
    <lineage>
        <taxon>Bacteria</taxon>
        <taxon>Bacillati</taxon>
        <taxon>Bacillota</taxon>
        <taxon>Bacilli</taxon>
        <taxon>Bacillales</taxon>
        <taxon>Bacillaceae</taxon>
        <taxon>Bacillus</taxon>
        <taxon>Bacillus cereus group</taxon>
    </lineage>
</organism>
<reference evidence="1 2" key="1">
    <citation type="submission" date="2016-08" db="EMBL/GenBank/DDBJ databases">
        <authorList>
            <person name="Seilhamer J.J."/>
        </authorList>
    </citation>
    <scope>NUCLEOTIDE SEQUENCE [LARGE SCALE GENOMIC DNA]</scope>
    <source>
        <strain evidence="1 2">IEBC_T61001</strain>
    </source>
</reference>
<dbReference type="EMBL" id="FMBI01000009">
    <property type="protein sequence ID" value="SCB79994.1"/>
    <property type="molecule type" value="Genomic_DNA"/>
</dbReference>
<proteinExistence type="predicted"/>
<dbReference type="AlphaFoldDB" id="A0A1C3ZC97"/>